<evidence type="ECO:0000313" key="7">
    <source>
        <dbReference type="EMBL" id="RFA36529.1"/>
    </source>
</evidence>
<dbReference type="PROSITE" id="PS01096">
    <property type="entry name" value="PPIC_PPIASE_1"/>
    <property type="match status" value="1"/>
</dbReference>
<proteinExistence type="inferred from homology"/>
<comment type="catalytic activity">
    <reaction evidence="1">
        <text>[protein]-peptidylproline (omega=180) = [protein]-peptidylproline (omega=0)</text>
        <dbReference type="Rhea" id="RHEA:16237"/>
        <dbReference type="Rhea" id="RHEA-COMP:10747"/>
        <dbReference type="Rhea" id="RHEA-COMP:10748"/>
        <dbReference type="ChEBI" id="CHEBI:83833"/>
        <dbReference type="ChEBI" id="CHEBI:83834"/>
        <dbReference type="EC" id="5.2.1.8"/>
    </reaction>
</comment>
<name>A0A3E0WVV3_9GAMM</name>
<dbReference type="RefSeq" id="WP_116347861.1">
    <property type="nucleotide sequence ID" value="NZ_NFZW01000009.1"/>
</dbReference>
<dbReference type="Pfam" id="PF00639">
    <property type="entry name" value="Rotamase"/>
    <property type="match status" value="1"/>
</dbReference>
<evidence type="ECO:0000313" key="8">
    <source>
        <dbReference type="Proteomes" id="UP000256763"/>
    </source>
</evidence>
<dbReference type="PROSITE" id="PS50198">
    <property type="entry name" value="PPIC_PPIASE_2"/>
    <property type="match status" value="1"/>
</dbReference>
<evidence type="ECO:0000256" key="2">
    <source>
        <dbReference type="ARBA" id="ARBA00007656"/>
    </source>
</evidence>
<dbReference type="InterPro" id="IPR050245">
    <property type="entry name" value="PrsA_foldase"/>
</dbReference>
<dbReference type="InterPro" id="IPR046357">
    <property type="entry name" value="PPIase_dom_sf"/>
</dbReference>
<keyword evidence="8" id="KW-1185">Reference proteome</keyword>
<comment type="similarity">
    <text evidence="2">Belongs to the PpiC/parvulin rotamase family.</text>
</comment>
<dbReference type="Gene3D" id="3.10.50.40">
    <property type="match status" value="1"/>
</dbReference>
<keyword evidence="5 7" id="KW-0413">Isomerase</keyword>
<dbReference type="PANTHER" id="PTHR47245:SF2">
    <property type="entry name" value="PEPTIDYL-PROLYL CIS-TRANS ISOMERASE HP_0175-RELATED"/>
    <property type="match status" value="1"/>
</dbReference>
<comment type="caution">
    <text evidence="7">The sequence shown here is derived from an EMBL/GenBank/DDBJ whole genome shotgun (WGS) entry which is preliminary data.</text>
</comment>
<feature type="domain" description="PpiC" evidence="6">
    <location>
        <begin position="99"/>
        <end position="200"/>
    </location>
</feature>
<dbReference type="EC" id="5.2.1.8" evidence="3"/>
<gene>
    <name evidence="7" type="ORF">CAL65_11225</name>
</gene>
<evidence type="ECO:0000256" key="4">
    <source>
        <dbReference type="ARBA" id="ARBA00023110"/>
    </source>
</evidence>
<evidence type="ECO:0000256" key="3">
    <source>
        <dbReference type="ARBA" id="ARBA00013194"/>
    </source>
</evidence>
<evidence type="ECO:0000259" key="6">
    <source>
        <dbReference type="PROSITE" id="PS50198"/>
    </source>
</evidence>
<dbReference type="GO" id="GO:0003755">
    <property type="term" value="F:peptidyl-prolyl cis-trans isomerase activity"/>
    <property type="evidence" value="ECO:0007669"/>
    <property type="project" value="UniProtKB-KW"/>
</dbReference>
<reference evidence="8" key="1">
    <citation type="submission" date="2017-05" db="EMBL/GenBank/DDBJ databases">
        <authorList>
            <person name="Sharma S."/>
            <person name="Sidhu C."/>
            <person name="Pinnaka A.K."/>
        </authorList>
    </citation>
    <scope>NUCLEOTIDE SEQUENCE [LARGE SCALE GENOMIC DNA]</scope>
    <source>
        <strain evidence="8">AK93</strain>
    </source>
</reference>
<evidence type="ECO:0000256" key="1">
    <source>
        <dbReference type="ARBA" id="ARBA00000971"/>
    </source>
</evidence>
<accession>A0A3E0WVV3</accession>
<dbReference type="SUPFAM" id="SSF109998">
    <property type="entry name" value="Triger factor/SurA peptide-binding domain-like"/>
    <property type="match status" value="1"/>
</dbReference>
<dbReference type="InterPro" id="IPR023058">
    <property type="entry name" value="PPIase_PpiC_CS"/>
</dbReference>
<keyword evidence="4 5" id="KW-0697">Rotamase</keyword>
<dbReference type="InterPro" id="IPR000297">
    <property type="entry name" value="PPIase_PpiC"/>
</dbReference>
<organism evidence="7 8">
    <name type="scientific">Alkalilimnicola ehrlichii</name>
    <dbReference type="NCBI Taxonomy" id="351052"/>
    <lineage>
        <taxon>Bacteria</taxon>
        <taxon>Pseudomonadati</taxon>
        <taxon>Pseudomonadota</taxon>
        <taxon>Gammaproteobacteria</taxon>
        <taxon>Chromatiales</taxon>
        <taxon>Ectothiorhodospiraceae</taxon>
        <taxon>Alkalilimnicola</taxon>
    </lineage>
</organism>
<dbReference type="SUPFAM" id="SSF54534">
    <property type="entry name" value="FKBP-like"/>
    <property type="match status" value="1"/>
</dbReference>
<dbReference type="InterPro" id="IPR027304">
    <property type="entry name" value="Trigger_fact/SurA_dom_sf"/>
</dbReference>
<dbReference type="Proteomes" id="UP000256763">
    <property type="component" value="Unassembled WGS sequence"/>
</dbReference>
<sequence length="256" mass="28378">MTIQVNGRAISEREINIESAHHPAEDPRLSQRQAAVALVIRELLLDRAEQALAKPGADDAAEQEAIIERLLEAELVYPKADDQACRRYYQQNPDRFRSPDLYEARHILLAAAPEDLAAREQARDAAEVLIEQLQAAPERFAELAGRHSACSSKEQGGNLGQLSKGQTVPEFEEALALMPIGLATSPVNTRYGFHVVELVHKVEGALLPFAQVRQRIADYLEQKAYRRALSQYLQILISEAVIEGIELDGADSPLLQ</sequence>
<dbReference type="PANTHER" id="PTHR47245">
    <property type="entry name" value="PEPTIDYLPROLYL ISOMERASE"/>
    <property type="match status" value="1"/>
</dbReference>
<evidence type="ECO:0000256" key="5">
    <source>
        <dbReference type="PROSITE-ProRule" id="PRU00278"/>
    </source>
</evidence>
<dbReference type="EMBL" id="NFZW01000009">
    <property type="protein sequence ID" value="RFA36529.1"/>
    <property type="molecule type" value="Genomic_DNA"/>
</dbReference>
<protein>
    <recommendedName>
        <fullName evidence="3">peptidylprolyl isomerase</fullName>
        <ecNumber evidence="3">5.2.1.8</ecNumber>
    </recommendedName>
</protein>
<dbReference type="AlphaFoldDB" id="A0A3E0WVV3"/>